<feature type="region of interest" description="Disordered" evidence="5">
    <location>
        <begin position="587"/>
        <end position="627"/>
    </location>
</feature>
<proteinExistence type="predicted"/>
<dbReference type="Gene3D" id="3.40.50.150">
    <property type="entry name" value="Vaccinia Virus protein VP39"/>
    <property type="match status" value="1"/>
</dbReference>
<evidence type="ECO:0000259" key="8">
    <source>
        <dbReference type="Pfam" id="PF11861"/>
    </source>
</evidence>
<dbReference type="Pfam" id="PF07780">
    <property type="entry name" value="Spb1_C"/>
    <property type="match status" value="1"/>
</dbReference>
<dbReference type="GO" id="GO:0000463">
    <property type="term" value="P:maturation of LSU-rRNA from tricistronic rRNA transcript (SSU-rRNA, 5.8S rRNA, LSU-rRNA)"/>
    <property type="evidence" value="ECO:0007669"/>
    <property type="project" value="TreeGrafter"/>
</dbReference>
<dbReference type="InterPro" id="IPR024576">
    <property type="entry name" value="rRNA_MeTfrase_Spb1_DUF3381"/>
</dbReference>
<comment type="caution">
    <text evidence="9">The sequence shown here is derived from an EMBL/GenBank/DDBJ whole genome shotgun (WGS) entry which is preliminary data.</text>
</comment>
<dbReference type="Pfam" id="PF01728">
    <property type="entry name" value="FtsJ"/>
    <property type="match status" value="1"/>
</dbReference>
<evidence type="ECO:0000256" key="3">
    <source>
        <dbReference type="ARBA" id="ARBA00022679"/>
    </source>
</evidence>
<dbReference type="PANTHER" id="PTHR10920">
    <property type="entry name" value="RIBOSOMAL RNA METHYLTRANSFERASE"/>
    <property type="match status" value="1"/>
</dbReference>
<dbReference type="InterPro" id="IPR002877">
    <property type="entry name" value="RNA_MeTrfase_FtsJ_dom"/>
</dbReference>
<feature type="compositionally biased region" description="Basic and acidic residues" evidence="5">
    <location>
        <begin position="587"/>
        <end position="600"/>
    </location>
</feature>
<keyword evidence="10" id="KW-1185">Reference proteome</keyword>
<keyword evidence="4" id="KW-0949">S-adenosyl-L-methionine</keyword>
<feature type="compositionally biased region" description="Basic residues" evidence="5">
    <location>
        <begin position="841"/>
        <end position="857"/>
    </location>
</feature>
<evidence type="ECO:0000256" key="2">
    <source>
        <dbReference type="ARBA" id="ARBA00022603"/>
    </source>
</evidence>
<dbReference type="GO" id="GO:0008650">
    <property type="term" value="F:rRNA (uridine-2'-O-)-methyltransferase activity"/>
    <property type="evidence" value="ECO:0007669"/>
    <property type="project" value="TreeGrafter"/>
</dbReference>
<dbReference type="GO" id="GO:0000466">
    <property type="term" value="P:maturation of 5.8S rRNA from tricistronic rRNA transcript (SSU-rRNA, 5.8S rRNA, LSU-rRNA)"/>
    <property type="evidence" value="ECO:0007669"/>
    <property type="project" value="TreeGrafter"/>
</dbReference>
<feature type="compositionally biased region" description="Acidic residues" evidence="5">
    <location>
        <begin position="400"/>
        <end position="415"/>
    </location>
</feature>
<feature type="region of interest" description="Disordered" evidence="5">
    <location>
        <begin position="400"/>
        <end position="420"/>
    </location>
</feature>
<dbReference type="InterPro" id="IPR012920">
    <property type="entry name" value="rRNA_MeTfrase_SPB1-like_C"/>
</dbReference>
<evidence type="ECO:0000256" key="1">
    <source>
        <dbReference type="ARBA" id="ARBA00022552"/>
    </source>
</evidence>
<evidence type="ECO:0000259" key="7">
    <source>
        <dbReference type="Pfam" id="PF07780"/>
    </source>
</evidence>
<feature type="compositionally biased region" description="Basic and acidic residues" evidence="5">
    <location>
        <begin position="614"/>
        <end position="623"/>
    </location>
</feature>
<feature type="domain" description="Ribosomal RNA methyltransferase FtsJ" evidence="6">
    <location>
        <begin position="28"/>
        <end position="173"/>
    </location>
</feature>
<sequence length="857" mass="98761">MGKKDKKTGKGNSGRLDKYYHLAKEQGYRARSAFKLIQLNKKYNFLERSRVLIDLCAAPGGIDLVPIKPIPKVITLQNDITTEKCVDSLRHVLKSWKADTVLHDGAPNVGVSWVQDAFSQSELTLMALKLVVESKDYNNLIWVFNQLFKKVEATKPASSRNVSAEIYVICKDFLAPKKIDPKFLDPRSVFKDLEIGPPNKSVDVLHPDKKKRHRDGYEDGNYTLYKKVSIMEFVNSDDPVRILGDANTLEFDSDEAKMLLNHESTKDEIKISCEDLKVLGKREFKNLLKWRSTIRVFVNAPKKEKVEVKEIQEPVDEDQAIQEELDTLTKEDRLRRKRLRRKANEKKQKNITRMQLKMINPTDIALDQVGPDSGDLLFDLRQVDKAGAIEKVRKGDMDITLDNDEEKQDDGDIVIDDDRTKKEAQLDEMYEDYKERKAERDAKYRAKKMRRESNDCDENQKNFDDDDKELNQYSDSDSSVTSLPRRDRFDDSETTTSDSSDSSNTDSESDRDNNLVAKKNAKSKRKIKKLITELESDKEDDDEKELSLKSCGQLSKKAALFFDQPLFKGVINEEEKNYELSKNNVKKEEKIVSEDKREVKQPAINGNGNSKKRKADEMEKDDNKEDENDDIVINMTKDQDEDEKIWDVNESDEDEKKMKQVQKIGLLTPEAITLAKQLVNRQKTKQELIDAGFTRYAFYDKEGLPEWFLDDEKRHNQPNLPITKEAVELIRERMKALNARPIKKIAEAKAKKKMRALNRLAKLQKKTDAIAEKSDMTEREKSQTITKILSKAQKQKKEVKVVVAKGAIKGTKGRPKGVKGRYKMVDARMKKEVRAMDRINSKSKKGKGKPPRKKQKR</sequence>
<dbReference type="PANTHER" id="PTHR10920:SF13">
    <property type="entry name" value="PRE-RRNA 2'-O-RIBOSE RNA METHYLTRANSFERASE FTSJ3"/>
    <property type="match status" value="1"/>
</dbReference>
<evidence type="ECO:0000259" key="6">
    <source>
        <dbReference type="Pfam" id="PF01728"/>
    </source>
</evidence>
<dbReference type="GO" id="GO:0016435">
    <property type="term" value="F:rRNA (guanine) methyltransferase activity"/>
    <property type="evidence" value="ECO:0007669"/>
    <property type="project" value="TreeGrafter"/>
</dbReference>
<dbReference type="InterPro" id="IPR050082">
    <property type="entry name" value="RNA_methyltr_RlmE"/>
</dbReference>
<evidence type="ECO:0000256" key="4">
    <source>
        <dbReference type="ARBA" id="ARBA00022691"/>
    </source>
</evidence>
<name>A0A9N8VAC0_9GLOM</name>
<feature type="region of interest" description="Disordered" evidence="5">
    <location>
        <begin position="827"/>
        <end position="857"/>
    </location>
</feature>
<evidence type="ECO:0000313" key="10">
    <source>
        <dbReference type="Proteomes" id="UP000789508"/>
    </source>
</evidence>
<dbReference type="Proteomes" id="UP000789508">
    <property type="component" value="Unassembled WGS sequence"/>
</dbReference>
<feature type="compositionally biased region" description="Polar residues" evidence="5">
    <location>
        <begin position="471"/>
        <end position="482"/>
    </location>
</feature>
<dbReference type="EMBL" id="CAJVPS010000053">
    <property type="protein sequence ID" value="CAG8446002.1"/>
    <property type="molecule type" value="Genomic_DNA"/>
</dbReference>
<feature type="region of interest" description="Disordered" evidence="5">
    <location>
        <begin position="432"/>
        <end position="527"/>
    </location>
</feature>
<feature type="domain" description="DUF3381" evidence="8">
    <location>
        <begin position="207"/>
        <end position="353"/>
    </location>
</feature>
<protein>
    <submittedName>
        <fullName evidence="9">12424_t:CDS:1</fullName>
    </submittedName>
</protein>
<organism evidence="9 10">
    <name type="scientific">Ambispora leptoticha</name>
    <dbReference type="NCBI Taxonomy" id="144679"/>
    <lineage>
        <taxon>Eukaryota</taxon>
        <taxon>Fungi</taxon>
        <taxon>Fungi incertae sedis</taxon>
        <taxon>Mucoromycota</taxon>
        <taxon>Glomeromycotina</taxon>
        <taxon>Glomeromycetes</taxon>
        <taxon>Archaeosporales</taxon>
        <taxon>Ambisporaceae</taxon>
        <taxon>Ambispora</taxon>
    </lineage>
</organism>
<reference evidence="9" key="1">
    <citation type="submission" date="2021-06" db="EMBL/GenBank/DDBJ databases">
        <authorList>
            <person name="Kallberg Y."/>
            <person name="Tangrot J."/>
            <person name="Rosling A."/>
        </authorList>
    </citation>
    <scope>NUCLEOTIDE SEQUENCE</scope>
    <source>
        <strain evidence="9">FL130A</strain>
    </source>
</reference>
<dbReference type="OrthoDB" id="1287559at2759"/>
<dbReference type="SUPFAM" id="SSF53335">
    <property type="entry name" value="S-adenosyl-L-methionine-dependent methyltransferases"/>
    <property type="match status" value="1"/>
</dbReference>
<feature type="compositionally biased region" description="Low complexity" evidence="5">
    <location>
        <begin position="494"/>
        <end position="506"/>
    </location>
</feature>
<evidence type="ECO:0000313" key="9">
    <source>
        <dbReference type="EMBL" id="CAG8446002.1"/>
    </source>
</evidence>
<dbReference type="GO" id="GO:0005730">
    <property type="term" value="C:nucleolus"/>
    <property type="evidence" value="ECO:0007669"/>
    <property type="project" value="TreeGrafter"/>
</dbReference>
<feature type="compositionally biased region" description="Basic and acidic residues" evidence="5">
    <location>
        <begin position="827"/>
        <end position="840"/>
    </location>
</feature>
<keyword evidence="1" id="KW-0698">rRNA processing</keyword>
<dbReference type="GO" id="GO:0030687">
    <property type="term" value="C:preribosome, large subunit precursor"/>
    <property type="evidence" value="ECO:0007669"/>
    <property type="project" value="TreeGrafter"/>
</dbReference>
<dbReference type="AlphaFoldDB" id="A0A9N8VAC0"/>
<dbReference type="Pfam" id="PF11861">
    <property type="entry name" value="DUF3381"/>
    <property type="match status" value="1"/>
</dbReference>
<evidence type="ECO:0000256" key="5">
    <source>
        <dbReference type="SAM" id="MobiDB-lite"/>
    </source>
</evidence>
<feature type="compositionally biased region" description="Basic and acidic residues" evidence="5">
    <location>
        <begin position="451"/>
        <end position="463"/>
    </location>
</feature>
<keyword evidence="3" id="KW-0808">Transferase</keyword>
<keyword evidence="2" id="KW-0489">Methyltransferase</keyword>
<feature type="compositionally biased region" description="Basic and acidic residues" evidence="5">
    <location>
        <begin position="432"/>
        <end position="444"/>
    </location>
</feature>
<dbReference type="InterPro" id="IPR029063">
    <property type="entry name" value="SAM-dependent_MTases_sf"/>
</dbReference>
<feature type="domain" description="Ribosomal RNA methyltransferase SPB1-like C-terminal" evidence="7">
    <location>
        <begin position="626"/>
        <end position="840"/>
    </location>
</feature>
<accession>A0A9N8VAC0</accession>
<gene>
    <name evidence="9" type="ORF">ALEPTO_LOCUS685</name>
</gene>